<evidence type="ECO:0000256" key="3">
    <source>
        <dbReference type="ARBA" id="ARBA00023136"/>
    </source>
</evidence>
<dbReference type="PROSITE" id="PS50850">
    <property type="entry name" value="MFS"/>
    <property type="match status" value="1"/>
</dbReference>
<dbReference type="GO" id="GO:0005886">
    <property type="term" value="C:plasma membrane"/>
    <property type="evidence" value="ECO:0007669"/>
    <property type="project" value="TreeGrafter"/>
</dbReference>
<dbReference type="InterPro" id="IPR020846">
    <property type="entry name" value="MFS_dom"/>
</dbReference>
<feature type="transmembrane region" description="Helical" evidence="4">
    <location>
        <begin position="131"/>
        <end position="150"/>
    </location>
</feature>
<dbReference type="OrthoDB" id="9810614at2"/>
<dbReference type="CDD" id="cd17477">
    <property type="entry name" value="MFS_YcaD_like"/>
    <property type="match status" value="1"/>
</dbReference>
<feature type="transmembrane region" description="Helical" evidence="4">
    <location>
        <begin position="156"/>
        <end position="175"/>
    </location>
</feature>
<feature type="transmembrane region" description="Helical" evidence="4">
    <location>
        <begin position="196"/>
        <end position="221"/>
    </location>
</feature>
<accession>A0A4Z0LZL2</accession>
<dbReference type="Proteomes" id="UP000298050">
    <property type="component" value="Unassembled WGS sequence"/>
</dbReference>
<dbReference type="InterPro" id="IPR011701">
    <property type="entry name" value="MFS"/>
</dbReference>
<dbReference type="GO" id="GO:0022857">
    <property type="term" value="F:transmembrane transporter activity"/>
    <property type="evidence" value="ECO:0007669"/>
    <property type="project" value="InterPro"/>
</dbReference>
<comment type="caution">
    <text evidence="6">The sequence shown here is derived from an EMBL/GenBank/DDBJ whole genome shotgun (WGS) entry which is preliminary data.</text>
</comment>
<evidence type="ECO:0000256" key="2">
    <source>
        <dbReference type="ARBA" id="ARBA00022989"/>
    </source>
</evidence>
<feature type="transmembrane region" description="Helical" evidence="4">
    <location>
        <begin position="354"/>
        <end position="371"/>
    </location>
</feature>
<keyword evidence="1 4" id="KW-0812">Transmembrane</keyword>
<feature type="transmembrane region" description="Helical" evidence="4">
    <location>
        <begin position="98"/>
        <end position="119"/>
    </location>
</feature>
<proteinExistence type="predicted"/>
<evidence type="ECO:0000313" key="7">
    <source>
        <dbReference type="Proteomes" id="UP000298050"/>
    </source>
</evidence>
<evidence type="ECO:0000259" key="5">
    <source>
        <dbReference type="PROSITE" id="PS50850"/>
    </source>
</evidence>
<feature type="domain" description="Major facilitator superfamily (MFS) profile" evidence="5">
    <location>
        <begin position="199"/>
        <end position="419"/>
    </location>
</feature>
<feature type="transmembrane region" description="Helical" evidence="4">
    <location>
        <begin position="289"/>
        <end position="308"/>
    </location>
</feature>
<feature type="transmembrane region" description="Helical" evidence="4">
    <location>
        <begin position="320"/>
        <end position="342"/>
    </location>
</feature>
<gene>
    <name evidence="6" type="ORF">E4634_13785</name>
</gene>
<dbReference type="InterPro" id="IPR036259">
    <property type="entry name" value="MFS_trans_sf"/>
</dbReference>
<protein>
    <submittedName>
        <fullName evidence="6">MFS transporter</fullName>
    </submittedName>
</protein>
<feature type="transmembrane region" description="Helical" evidence="4">
    <location>
        <begin position="73"/>
        <end position="92"/>
    </location>
</feature>
<sequence>MWLLVQPIRAILTSVALLLLGSGLLNTLLSLTANDLGYSTSVIGLIMSSYFAGFTCGTFVSGRLIKRMGHIRTFAFCAAVCASMALLHMLWVSAPGWMLLRFVYGLSFVTLMTVIESWLNARAAREERGKVFAVYMVVNLGAIAVAQQLLRLDVGQGYVLFAIASILISWALLPITITRKPQPQIPERAKSSLRTLLGFAPVPVAGAALSGLAMGAFWGMVPLYASRQGFDTGAVGLLMSLTIVGGALLQVPIGRYSDTHDRRAVLMAVACAAALLALCMPLAPGHTALMAVFFLWGGMAFSLYPLAVAQLLDQLHPDEVISGTTTMLVLHGAGAAFAPMLAGAAMEVVGLQGLPLYAALVLACLGGFTLYQMRRVSVLPAGEHAHFEPMVATSHEVLGMIEKEDEEKEEEKAEEPAAA</sequence>
<dbReference type="InterPro" id="IPR047200">
    <property type="entry name" value="MFS_YcaD-like"/>
</dbReference>
<dbReference type="Pfam" id="PF07690">
    <property type="entry name" value="MFS_1"/>
    <property type="match status" value="1"/>
</dbReference>
<feature type="transmembrane region" description="Helical" evidence="4">
    <location>
        <begin position="265"/>
        <end position="283"/>
    </location>
</feature>
<dbReference type="PANTHER" id="PTHR23521:SF3">
    <property type="entry name" value="MFS TRANSPORTER"/>
    <property type="match status" value="1"/>
</dbReference>
<dbReference type="AlphaFoldDB" id="A0A4Z0LZL2"/>
<dbReference type="EMBL" id="SRLE01000009">
    <property type="protein sequence ID" value="TGD72833.1"/>
    <property type="molecule type" value="Genomic_DNA"/>
</dbReference>
<keyword evidence="2 4" id="KW-1133">Transmembrane helix</keyword>
<reference evidence="6 7" key="1">
    <citation type="submission" date="2019-04" db="EMBL/GenBank/DDBJ databases">
        <title>Taxonomy of novel Haliea sp. from mangrove soil of West Coast of India.</title>
        <authorList>
            <person name="Verma A."/>
            <person name="Kumar P."/>
            <person name="Krishnamurthi S."/>
        </authorList>
    </citation>
    <scope>NUCLEOTIDE SEQUENCE [LARGE SCALE GENOMIC DNA]</scope>
    <source>
        <strain evidence="6 7">SAOS-164</strain>
    </source>
</reference>
<feature type="transmembrane region" description="Helical" evidence="4">
    <location>
        <begin position="233"/>
        <end position="253"/>
    </location>
</feature>
<dbReference type="PANTHER" id="PTHR23521">
    <property type="entry name" value="TRANSPORTER MFS SUPERFAMILY"/>
    <property type="match status" value="1"/>
</dbReference>
<dbReference type="Gene3D" id="1.20.1250.20">
    <property type="entry name" value="MFS general substrate transporter like domains"/>
    <property type="match status" value="2"/>
</dbReference>
<name>A0A4Z0LZL2_9GAMM</name>
<evidence type="ECO:0000256" key="1">
    <source>
        <dbReference type="ARBA" id="ARBA00022692"/>
    </source>
</evidence>
<keyword evidence="7" id="KW-1185">Reference proteome</keyword>
<evidence type="ECO:0000313" key="6">
    <source>
        <dbReference type="EMBL" id="TGD72833.1"/>
    </source>
</evidence>
<keyword evidence="3 4" id="KW-0472">Membrane</keyword>
<evidence type="ECO:0000256" key="4">
    <source>
        <dbReference type="SAM" id="Phobius"/>
    </source>
</evidence>
<feature type="transmembrane region" description="Helical" evidence="4">
    <location>
        <begin position="40"/>
        <end position="61"/>
    </location>
</feature>
<organism evidence="6 7">
    <name type="scientific">Mangrovimicrobium sediminis</name>
    <dbReference type="NCBI Taxonomy" id="2562682"/>
    <lineage>
        <taxon>Bacteria</taxon>
        <taxon>Pseudomonadati</taxon>
        <taxon>Pseudomonadota</taxon>
        <taxon>Gammaproteobacteria</taxon>
        <taxon>Cellvibrionales</taxon>
        <taxon>Halieaceae</taxon>
        <taxon>Mangrovimicrobium</taxon>
    </lineage>
</organism>
<dbReference type="SUPFAM" id="SSF103473">
    <property type="entry name" value="MFS general substrate transporter"/>
    <property type="match status" value="1"/>
</dbReference>